<gene>
    <name evidence="4" type="ORF">DIT97_06630</name>
</gene>
<comment type="similarity">
    <text evidence="1">Belongs to the Skp family.</text>
</comment>
<dbReference type="GO" id="GO:0050821">
    <property type="term" value="P:protein stabilization"/>
    <property type="evidence" value="ECO:0007669"/>
    <property type="project" value="TreeGrafter"/>
</dbReference>
<protein>
    <submittedName>
        <fullName evidence="4">Outer membrane chaperone Skp</fullName>
    </submittedName>
</protein>
<evidence type="ECO:0000256" key="3">
    <source>
        <dbReference type="SAM" id="Coils"/>
    </source>
</evidence>
<name>A0A3D3R411_9PLAN</name>
<evidence type="ECO:0000256" key="2">
    <source>
        <dbReference type="ARBA" id="ARBA00022729"/>
    </source>
</evidence>
<dbReference type="Pfam" id="PF03938">
    <property type="entry name" value="OmpH"/>
    <property type="match status" value="1"/>
</dbReference>
<evidence type="ECO:0000313" key="4">
    <source>
        <dbReference type="EMBL" id="HCO22737.1"/>
    </source>
</evidence>
<keyword evidence="2" id="KW-0732">Signal</keyword>
<evidence type="ECO:0000256" key="1">
    <source>
        <dbReference type="ARBA" id="ARBA00009091"/>
    </source>
</evidence>
<dbReference type="PANTHER" id="PTHR35089">
    <property type="entry name" value="CHAPERONE PROTEIN SKP"/>
    <property type="match status" value="1"/>
</dbReference>
<dbReference type="Gene3D" id="3.30.910.20">
    <property type="entry name" value="Skp domain"/>
    <property type="match status" value="1"/>
</dbReference>
<dbReference type="AlphaFoldDB" id="A0A3D3R411"/>
<accession>A0A3D3R411</accession>
<dbReference type="SMART" id="SM00935">
    <property type="entry name" value="OmpH"/>
    <property type="match status" value="1"/>
</dbReference>
<dbReference type="SUPFAM" id="SSF111384">
    <property type="entry name" value="OmpH-like"/>
    <property type="match status" value="1"/>
</dbReference>
<dbReference type="InterPro" id="IPR005632">
    <property type="entry name" value="Chaperone_Skp"/>
</dbReference>
<dbReference type="InterPro" id="IPR024930">
    <property type="entry name" value="Skp_dom_sf"/>
</dbReference>
<comment type="caution">
    <text evidence="4">The sequence shown here is derived from an EMBL/GenBank/DDBJ whole genome shotgun (WGS) entry which is preliminary data.</text>
</comment>
<sequence length="265" mass="30405">MKVKSHFQETLIAKLSIRAWVQFRYQIKRNSNSFDRHYGEWSILQRSASVVKKFIASVTCVAIAGCFACFTETVSAQGTAPAAGGTPVVHKVGLIDMAHVFKNYEKFTALREELKEEIQQSDSKAKAMAEQIQAVQKEMQDFKQGSPEYLAREKQLAQAASDFEAFRKVAQRDFLRKESRIYHTIYMEVTDTVKKYAKIYNYTLIMRFNRESLDTDDPKKLIQGMNRQVVFHRADDDITLSVLDYLNRSYKPKGTATGPKTSTQR</sequence>
<dbReference type="Proteomes" id="UP000263642">
    <property type="component" value="Unassembled WGS sequence"/>
</dbReference>
<feature type="coiled-coil region" evidence="3">
    <location>
        <begin position="104"/>
        <end position="145"/>
    </location>
</feature>
<dbReference type="GO" id="GO:0051082">
    <property type="term" value="F:unfolded protein binding"/>
    <property type="evidence" value="ECO:0007669"/>
    <property type="project" value="InterPro"/>
</dbReference>
<organism evidence="4 5">
    <name type="scientific">Gimesia maris</name>
    <dbReference type="NCBI Taxonomy" id="122"/>
    <lineage>
        <taxon>Bacteria</taxon>
        <taxon>Pseudomonadati</taxon>
        <taxon>Planctomycetota</taxon>
        <taxon>Planctomycetia</taxon>
        <taxon>Planctomycetales</taxon>
        <taxon>Planctomycetaceae</taxon>
        <taxon>Gimesia</taxon>
    </lineage>
</organism>
<proteinExistence type="inferred from homology"/>
<dbReference type="PANTHER" id="PTHR35089:SF1">
    <property type="entry name" value="CHAPERONE PROTEIN SKP"/>
    <property type="match status" value="1"/>
</dbReference>
<dbReference type="EMBL" id="DQAY01000045">
    <property type="protein sequence ID" value="HCO22737.1"/>
    <property type="molecule type" value="Genomic_DNA"/>
</dbReference>
<dbReference type="GO" id="GO:0005829">
    <property type="term" value="C:cytosol"/>
    <property type="evidence" value="ECO:0007669"/>
    <property type="project" value="TreeGrafter"/>
</dbReference>
<evidence type="ECO:0000313" key="5">
    <source>
        <dbReference type="Proteomes" id="UP000263642"/>
    </source>
</evidence>
<reference evidence="4 5" key="1">
    <citation type="journal article" date="2018" name="Nat. Biotechnol.">
        <title>A standardized bacterial taxonomy based on genome phylogeny substantially revises the tree of life.</title>
        <authorList>
            <person name="Parks D.H."/>
            <person name="Chuvochina M."/>
            <person name="Waite D.W."/>
            <person name="Rinke C."/>
            <person name="Skarshewski A."/>
            <person name="Chaumeil P.A."/>
            <person name="Hugenholtz P."/>
        </authorList>
    </citation>
    <scope>NUCLEOTIDE SEQUENCE [LARGE SCALE GENOMIC DNA]</scope>
    <source>
        <strain evidence="4">UBA9375</strain>
    </source>
</reference>
<keyword evidence="3" id="KW-0175">Coiled coil</keyword>